<dbReference type="InterPro" id="IPR004843">
    <property type="entry name" value="Calcineurin-like_PHP"/>
</dbReference>
<evidence type="ECO:0000313" key="3">
    <source>
        <dbReference type="Proteomes" id="UP001597120"/>
    </source>
</evidence>
<proteinExistence type="predicted"/>
<gene>
    <name evidence="2" type="ORF">ACFQ03_04085</name>
</gene>
<evidence type="ECO:0000259" key="1">
    <source>
        <dbReference type="Pfam" id="PF00149"/>
    </source>
</evidence>
<evidence type="ECO:0000313" key="2">
    <source>
        <dbReference type="EMBL" id="MFD0868316.1"/>
    </source>
</evidence>
<dbReference type="Pfam" id="PF00149">
    <property type="entry name" value="Metallophos"/>
    <property type="match status" value="1"/>
</dbReference>
<feature type="domain" description="Calcineurin-like phosphoesterase" evidence="1">
    <location>
        <begin position="14"/>
        <end position="250"/>
    </location>
</feature>
<reference evidence="3" key="1">
    <citation type="journal article" date="2019" name="Int. J. Syst. Evol. Microbiol.">
        <title>The Global Catalogue of Microorganisms (GCM) 10K type strain sequencing project: providing services to taxonomists for standard genome sequencing and annotation.</title>
        <authorList>
            <consortium name="The Broad Institute Genomics Platform"/>
            <consortium name="The Broad Institute Genome Sequencing Center for Infectious Disease"/>
            <person name="Wu L."/>
            <person name="Ma J."/>
        </authorList>
    </citation>
    <scope>NUCLEOTIDE SEQUENCE [LARGE SCALE GENOMIC DNA]</scope>
    <source>
        <strain evidence="3">CCUG 57263</strain>
    </source>
</reference>
<accession>A0ABW3D5U5</accession>
<dbReference type="EMBL" id="JBHTIU010000012">
    <property type="protein sequence ID" value="MFD0868316.1"/>
    <property type="molecule type" value="Genomic_DNA"/>
</dbReference>
<comment type="caution">
    <text evidence="2">The sequence shown here is derived from an EMBL/GenBank/DDBJ whole genome shotgun (WGS) entry which is preliminary data.</text>
</comment>
<dbReference type="Proteomes" id="UP001597120">
    <property type="component" value="Unassembled WGS sequence"/>
</dbReference>
<dbReference type="PANTHER" id="PTHR32440">
    <property type="entry name" value="PHOSPHATASE DCR2-RELATED-RELATED"/>
    <property type="match status" value="1"/>
</dbReference>
<dbReference type="PIRSF" id="PIRSF030250">
    <property type="entry name" value="Ptase_At2g46880"/>
    <property type="match status" value="1"/>
</dbReference>
<dbReference type="InterPro" id="IPR011230">
    <property type="entry name" value="PAP14/16/28/29"/>
</dbReference>
<protein>
    <submittedName>
        <fullName evidence="2">Metallophosphoesterase family protein</fullName>
    </submittedName>
</protein>
<dbReference type="SUPFAM" id="SSF56300">
    <property type="entry name" value="Metallo-dependent phosphatases"/>
    <property type="match status" value="1"/>
</dbReference>
<organism evidence="2 3">
    <name type="scientific">Paenibacillus residui</name>
    <dbReference type="NCBI Taxonomy" id="629724"/>
    <lineage>
        <taxon>Bacteria</taxon>
        <taxon>Bacillati</taxon>
        <taxon>Bacillota</taxon>
        <taxon>Bacilli</taxon>
        <taxon>Bacillales</taxon>
        <taxon>Paenibacillaceae</taxon>
        <taxon>Paenibacillus</taxon>
    </lineage>
</organism>
<sequence length="317" mass="36229">MKSVFTFRENNTFTIAQFTDVHWNDWGEPGLDSERENTRSRELMQMVIREEQPDLVVFTGDVITAGRCHDPVKSFRAAVSVVEDHQVPWAVVFGNHDTEAQITRQELMEAVTEYRYAVAEPGPDEISGVGNYIIQIQNADGKTGAVLYFFDSGNMSCIPHVKGYDWIRRDQVAWYERESVRLTAQNGGSPLPGLAFLHIPLPEYREVWEREVCYGHKYEEVCCPQVNSGLFSAMVERGDVMGTFVGHDHINDYTGWLHGIRLCYGRATGFNTYGREGFPRGARMIRLHAGERRFDTWLRLDDGSVVMEQQEHQPEGK</sequence>
<dbReference type="CDD" id="cd07383">
    <property type="entry name" value="MPP_Dcr2"/>
    <property type="match status" value="1"/>
</dbReference>
<name>A0ABW3D5U5_9BACL</name>
<keyword evidence="3" id="KW-1185">Reference proteome</keyword>
<dbReference type="RefSeq" id="WP_379286253.1">
    <property type="nucleotide sequence ID" value="NZ_JBHTIU010000012.1"/>
</dbReference>
<dbReference type="InterPro" id="IPR029052">
    <property type="entry name" value="Metallo-depent_PP-like"/>
</dbReference>
<dbReference type="Gene3D" id="3.60.21.10">
    <property type="match status" value="1"/>
</dbReference>